<dbReference type="PROSITE" id="PS51257">
    <property type="entry name" value="PROKAR_LIPOPROTEIN"/>
    <property type="match status" value="1"/>
</dbReference>
<evidence type="ECO:0000313" key="1">
    <source>
        <dbReference type="EMBL" id="QTQ10901.1"/>
    </source>
</evidence>
<dbReference type="EMBL" id="CP054257">
    <property type="protein sequence ID" value="QTQ10901.1"/>
    <property type="molecule type" value="Genomic_DNA"/>
</dbReference>
<evidence type="ECO:0000313" key="2">
    <source>
        <dbReference type="Proteomes" id="UP000671995"/>
    </source>
</evidence>
<dbReference type="AlphaFoldDB" id="A0A975EXP6"/>
<reference evidence="1" key="2">
    <citation type="journal article" date="2021" name="Microbiol. Resour. Announc.">
        <title>Complete Genome Sequences of Three Human Oral Treponema parvum Isolates.</title>
        <authorList>
            <person name="Zeng H."/>
            <person name="Watt R.M."/>
        </authorList>
    </citation>
    <scope>NUCLEOTIDE SEQUENCE</scope>
    <source>
        <strain evidence="1">ATCC 700773</strain>
    </source>
</reference>
<proteinExistence type="predicted"/>
<sequence length="151" mass="17429">MKKLYILIVCFIISVIITSCTSMPTTSRDRELSLNGYSISESAFGGVERWYAVDKYNYDSLIDEVRFQVGYFKNNSIGFILYGNGVVGEEAYFSRQGLDLRWDWGNYERNGESKFRYSFVIETDGTGLYYDFIVSKDGTAKPRGIYKVHKF</sequence>
<gene>
    <name evidence="1" type="ORF">HRI96_01045</name>
</gene>
<name>A0A975EXP6_9SPIR</name>
<reference evidence="1" key="1">
    <citation type="submission" date="2020-05" db="EMBL/GenBank/DDBJ databases">
        <authorList>
            <person name="Zeng H."/>
            <person name="Chan Y.K."/>
            <person name="Watt R.M."/>
        </authorList>
    </citation>
    <scope>NUCLEOTIDE SEQUENCE</scope>
    <source>
        <strain evidence="1">ATCC 700773</strain>
    </source>
</reference>
<dbReference type="Proteomes" id="UP000671995">
    <property type="component" value="Chromosome"/>
</dbReference>
<accession>A0A975EXP6</accession>
<dbReference type="RefSeq" id="WP_210117695.1">
    <property type="nucleotide sequence ID" value="NZ_CP054257.1"/>
</dbReference>
<evidence type="ECO:0008006" key="3">
    <source>
        <dbReference type="Google" id="ProtNLM"/>
    </source>
</evidence>
<organism evidence="1 2">
    <name type="scientific">Treponema parvum</name>
    <dbReference type="NCBI Taxonomy" id="138851"/>
    <lineage>
        <taxon>Bacteria</taxon>
        <taxon>Pseudomonadati</taxon>
        <taxon>Spirochaetota</taxon>
        <taxon>Spirochaetia</taxon>
        <taxon>Spirochaetales</taxon>
        <taxon>Treponemataceae</taxon>
        <taxon>Treponema</taxon>
    </lineage>
</organism>
<protein>
    <recommendedName>
        <fullName evidence="3">Lipoprotein</fullName>
    </recommendedName>
</protein>